<proteinExistence type="inferred from homology"/>
<dbReference type="AlphaFoldDB" id="W3WHE3"/>
<sequence>MNSTLLSMCVAQSFPYPTILGATFTNISAVPVLNYTASAPAIYNYNHPDLVARNVNFCNVTVTYTHEGVGDSVTVETWLPLEGWNERLQASGGGGLVAGRFYLSYWDMDGAISQGYAATTTDAGLYGSFSWDPWSLLSPGNPNLEALNEFGSVSLNEQAIIGKAVIASFYGKPPVYSYFSGCSQGGRQGLMLAQRYPDAYDGIAASAPANNWDEFIMNIFYPTLIMQLRGEFPPPCEFDALRTAAVAFCDPLDGVTDGIVSTLYDCPFDPMSVVGQEIQCATFGNATRQISETAALTANATWQGARSSNGSFLWYGVNYDADLSGDITNSGYALDTTSCTSNGTCTSAASILVTGWITDWIVANPDFDLGNITHEEFDNLFHLGKQMYDSLYSANDPDLTAFQKAGGKMLTYHGLADSIIPPGGSERYYNQVTTLSPDVHDFYRLFQSPGVGHCSGGVGGLPTYTWQALIDWVENGKAPDLLPVSFNGSDGTQYERNLCMYPRKQVYLGNGSDPTLSSSFGCF</sequence>
<name>W3WHE3_PESFW</name>
<evidence type="ECO:0000256" key="1">
    <source>
        <dbReference type="ARBA" id="ARBA00006249"/>
    </source>
</evidence>
<dbReference type="InterPro" id="IPR029058">
    <property type="entry name" value="AB_hydrolase_fold"/>
</dbReference>
<keyword evidence="4" id="KW-0732">Signal</keyword>
<dbReference type="GeneID" id="19279953"/>
<evidence type="ECO:0000256" key="2">
    <source>
        <dbReference type="ARBA" id="ARBA00022487"/>
    </source>
</evidence>
<dbReference type="GO" id="GO:0046872">
    <property type="term" value="F:metal ion binding"/>
    <property type="evidence" value="ECO:0007669"/>
    <property type="project" value="UniProtKB-KW"/>
</dbReference>
<gene>
    <name evidence="9" type="ORF">PFICI_14940</name>
</gene>
<dbReference type="Gene3D" id="3.40.50.1820">
    <property type="entry name" value="alpha/beta hydrolase"/>
    <property type="match status" value="1"/>
</dbReference>
<dbReference type="KEGG" id="pfy:PFICI_14940"/>
<evidence type="ECO:0000313" key="10">
    <source>
        <dbReference type="Proteomes" id="UP000030651"/>
    </source>
</evidence>
<keyword evidence="5 8" id="KW-0378">Hydrolase</keyword>
<evidence type="ECO:0000256" key="6">
    <source>
        <dbReference type="ARBA" id="ARBA00022837"/>
    </source>
</evidence>
<dbReference type="Pfam" id="PF07519">
    <property type="entry name" value="Tannase"/>
    <property type="match status" value="1"/>
</dbReference>
<dbReference type="EC" id="3.1.1.-" evidence="8"/>
<evidence type="ECO:0000256" key="3">
    <source>
        <dbReference type="ARBA" id="ARBA00022723"/>
    </source>
</evidence>
<dbReference type="GO" id="GO:0030600">
    <property type="term" value="F:feruloyl esterase activity"/>
    <property type="evidence" value="ECO:0007669"/>
    <property type="project" value="UniProtKB-ARBA"/>
</dbReference>
<dbReference type="Proteomes" id="UP000030651">
    <property type="component" value="Unassembled WGS sequence"/>
</dbReference>
<keyword evidence="10" id="KW-1185">Reference proteome</keyword>
<keyword evidence="3" id="KW-0479">Metal-binding</keyword>
<evidence type="ECO:0000256" key="8">
    <source>
        <dbReference type="RuleBase" id="RU361238"/>
    </source>
</evidence>
<organism evidence="9 10">
    <name type="scientific">Pestalotiopsis fici (strain W106-1 / CGMCC3.15140)</name>
    <dbReference type="NCBI Taxonomy" id="1229662"/>
    <lineage>
        <taxon>Eukaryota</taxon>
        <taxon>Fungi</taxon>
        <taxon>Dikarya</taxon>
        <taxon>Ascomycota</taxon>
        <taxon>Pezizomycotina</taxon>
        <taxon>Sordariomycetes</taxon>
        <taxon>Xylariomycetidae</taxon>
        <taxon>Amphisphaeriales</taxon>
        <taxon>Sporocadaceae</taxon>
        <taxon>Pestalotiopsis</taxon>
    </lineage>
</organism>
<dbReference type="EMBL" id="KI912122">
    <property type="protein sequence ID" value="ETS73335.1"/>
    <property type="molecule type" value="Genomic_DNA"/>
</dbReference>
<evidence type="ECO:0000256" key="7">
    <source>
        <dbReference type="ARBA" id="ARBA00023157"/>
    </source>
</evidence>
<protein>
    <recommendedName>
        <fullName evidence="8">Carboxylic ester hydrolase</fullName>
        <ecNumber evidence="8">3.1.1.-</ecNumber>
    </recommendedName>
</protein>
<comment type="similarity">
    <text evidence="1 8">Belongs to the tannase family.</text>
</comment>
<reference evidence="10" key="1">
    <citation type="journal article" date="2015" name="BMC Genomics">
        <title>Genomic and transcriptomic analysis of the endophytic fungus Pestalotiopsis fici reveals its lifestyle and high potential for synthesis of natural products.</title>
        <authorList>
            <person name="Wang X."/>
            <person name="Zhang X."/>
            <person name="Liu L."/>
            <person name="Xiang M."/>
            <person name="Wang W."/>
            <person name="Sun X."/>
            <person name="Che Y."/>
            <person name="Guo L."/>
            <person name="Liu G."/>
            <person name="Guo L."/>
            <person name="Wang C."/>
            <person name="Yin W.B."/>
            <person name="Stadler M."/>
            <person name="Zhang X."/>
            <person name="Liu X."/>
        </authorList>
    </citation>
    <scope>NUCLEOTIDE SEQUENCE [LARGE SCALE GENOMIC DNA]</scope>
    <source>
        <strain evidence="10">W106-1 / CGMCC3.15140</strain>
    </source>
</reference>
<dbReference type="eggNOG" id="ENOG502SH94">
    <property type="taxonomic scope" value="Eukaryota"/>
</dbReference>
<dbReference type="OrthoDB" id="3039123at2759"/>
<dbReference type="InterPro" id="IPR011118">
    <property type="entry name" value="Tannase/feruloyl_esterase"/>
</dbReference>
<dbReference type="PANTHER" id="PTHR33938:SF13">
    <property type="entry name" value="CARBOXYLIC ESTER HYDROLASE"/>
    <property type="match status" value="1"/>
</dbReference>
<keyword evidence="7" id="KW-1015">Disulfide bond</keyword>
<dbReference type="OMA" id="FSCATIN"/>
<keyword evidence="2" id="KW-0719">Serine esterase</keyword>
<accession>W3WHE3</accession>
<evidence type="ECO:0000256" key="4">
    <source>
        <dbReference type="ARBA" id="ARBA00022729"/>
    </source>
</evidence>
<dbReference type="RefSeq" id="XP_007841712.1">
    <property type="nucleotide sequence ID" value="XM_007843521.1"/>
</dbReference>
<dbReference type="SUPFAM" id="SSF53474">
    <property type="entry name" value="alpha/beta-Hydrolases"/>
    <property type="match status" value="2"/>
</dbReference>
<dbReference type="InParanoid" id="W3WHE3"/>
<evidence type="ECO:0000256" key="5">
    <source>
        <dbReference type="ARBA" id="ARBA00022801"/>
    </source>
</evidence>
<evidence type="ECO:0000313" key="9">
    <source>
        <dbReference type="EMBL" id="ETS73335.1"/>
    </source>
</evidence>
<keyword evidence="6" id="KW-0106">Calcium</keyword>
<dbReference type="PANTHER" id="PTHR33938">
    <property type="entry name" value="FERULOYL ESTERASE B-RELATED"/>
    <property type="match status" value="1"/>
</dbReference>
<dbReference type="HOGENOM" id="CLU_014819_3_2_1"/>